<proteinExistence type="inferred from homology"/>
<comment type="caution">
    <text evidence="5">The sequence shown here is derived from an EMBL/GenBank/DDBJ whole genome shotgun (WGS) entry which is preliminary data.</text>
</comment>
<dbReference type="AlphaFoldDB" id="A0A9D1LPK9"/>
<evidence type="ECO:0000259" key="4">
    <source>
        <dbReference type="Pfam" id="PF03816"/>
    </source>
</evidence>
<comment type="similarity">
    <text evidence="1">Belongs to the LytR/CpsA/Psr (LCP) family.</text>
</comment>
<accession>A0A9D1LPK9</accession>
<dbReference type="Gene3D" id="3.40.630.190">
    <property type="entry name" value="LCP protein"/>
    <property type="match status" value="1"/>
</dbReference>
<evidence type="ECO:0000256" key="2">
    <source>
        <dbReference type="SAM" id="MobiDB-lite"/>
    </source>
</evidence>
<sequence>MNRNILKGALATMLCALMMVTAIFGAALAEDSTTVTEPTNSGMPEDNPLTSENSINNLDEIARTLGLTDEERELLTELDPSEQVIIQDGDLSIREGLGEGWRNILLLGNDSRSLDDNGRTDTMIIASINQQTGEIKLTSIMRDMLVSIPGKSAKNKINAAYRFGGPNLAMKTVNEAFDMNISEYVVVNLANFAEIIDSIGGIDMDVTYDEMLHVNNILNYYKEDAEKNGLAEGKDFSELDQYGENIHLTGQQALAYSRIRKLDTDYKRTERQRDVLVAIANKLSTQSVAELMVTALNLWNNVRTNLPFFDAVQLGIKGASAISGGVEQFRIPADGTFDSGTYDGRWEIHPNFSKNIDLLHEFIYG</sequence>
<dbReference type="EMBL" id="DVNK01000005">
    <property type="protein sequence ID" value="HIU45704.1"/>
    <property type="molecule type" value="Genomic_DNA"/>
</dbReference>
<evidence type="ECO:0000256" key="3">
    <source>
        <dbReference type="SAM" id="SignalP"/>
    </source>
</evidence>
<name>A0A9D1LPK9_9FIRM</name>
<keyword evidence="3" id="KW-0732">Signal</keyword>
<reference evidence="5" key="1">
    <citation type="submission" date="2020-10" db="EMBL/GenBank/DDBJ databases">
        <authorList>
            <person name="Gilroy R."/>
        </authorList>
    </citation>
    <scope>NUCLEOTIDE SEQUENCE</scope>
    <source>
        <strain evidence="5">ChiSxjej2B14-8506</strain>
    </source>
</reference>
<feature type="signal peptide" evidence="3">
    <location>
        <begin position="1"/>
        <end position="29"/>
    </location>
</feature>
<feature type="chain" id="PRO_5039654003" evidence="3">
    <location>
        <begin position="30"/>
        <end position="365"/>
    </location>
</feature>
<evidence type="ECO:0000256" key="1">
    <source>
        <dbReference type="ARBA" id="ARBA00006068"/>
    </source>
</evidence>
<dbReference type="PANTHER" id="PTHR33392:SF6">
    <property type="entry name" value="POLYISOPRENYL-TEICHOIC ACID--PEPTIDOGLYCAN TEICHOIC ACID TRANSFERASE TAGU"/>
    <property type="match status" value="1"/>
</dbReference>
<dbReference type="Pfam" id="PF03816">
    <property type="entry name" value="LytR_cpsA_psr"/>
    <property type="match status" value="1"/>
</dbReference>
<dbReference type="PANTHER" id="PTHR33392">
    <property type="entry name" value="POLYISOPRENYL-TEICHOIC ACID--PEPTIDOGLYCAN TEICHOIC ACID TRANSFERASE TAGU"/>
    <property type="match status" value="1"/>
</dbReference>
<reference evidence="5" key="2">
    <citation type="journal article" date="2021" name="PeerJ">
        <title>Extensive microbial diversity within the chicken gut microbiome revealed by metagenomics and culture.</title>
        <authorList>
            <person name="Gilroy R."/>
            <person name="Ravi A."/>
            <person name="Getino M."/>
            <person name="Pursley I."/>
            <person name="Horton D.L."/>
            <person name="Alikhan N.F."/>
            <person name="Baker D."/>
            <person name="Gharbi K."/>
            <person name="Hall N."/>
            <person name="Watson M."/>
            <person name="Adriaenssens E.M."/>
            <person name="Foster-Nyarko E."/>
            <person name="Jarju S."/>
            <person name="Secka A."/>
            <person name="Antonio M."/>
            <person name="Oren A."/>
            <person name="Chaudhuri R.R."/>
            <person name="La Ragione R."/>
            <person name="Hildebrand F."/>
            <person name="Pallen M.J."/>
        </authorList>
    </citation>
    <scope>NUCLEOTIDE SEQUENCE</scope>
    <source>
        <strain evidence="5">ChiSxjej2B14-8506</strain>
    </source>
</reference>
<dbReference type="InterPro" id="IPR004474">
    <property type="entry name" value="LytR_CpsA_psr"/>
</dbReference>
<protein>
    <submittedName>
        <fullName evidence="5">LCP family protein</fullName>
    </submittedName>
</protein>
<dbReference type="InterPro" id="IPR050922">
    <property type="entry name" value="LytR/CpsA/Psr_CW_biosynth"/>
</dbReference>
<organism evidence="5 6">
    <name type="scientific">Candidatus Fimadaptatus faecigallinarum</name>
    <dbReference type="NCBI Taxonomy" id="2840814"/>
    <lineage>
        <taxon>Bacteria</taxon>
        <taxon>Bacillati</taxon>
        <taxon>Bacillota</taxon>
        <taxon>Clostridia</taxon>
        <taxon>Eubacteriales</taxon>
        <taxon>Candidatus Fimadaptatus</taxon>
    </lineage>
</organism>
<dbReference type="NCBIfam" id="TIGR00350">
    <property type="entry name" value="lytR_cpsA_psr"/>
    <property type="match status" value="1"/>
</dbReference>
<gene>
    <name evidence="5" type="ORF">IAC59_00420</name>
</gene>
<feature type="region of interest" description="Disordered" evidence="2">
    <location>
        <begin position="34"/>
        <end position="53"/>
    </location>
</feature>
<evidence type="ECO:0000313" key="6">
    <source>
        <dbReference type="Proteomes" id="UP000824123"/>
    </source>
</evidence>
<feature type="domain" description="Cell envelope-related transcriptional attenuator" evidence="4">
    <location>
        <begin position="119"/>
        <end position="284"/>
    </location>
</feature>
<dbReference type="Proteomes" id="UP000824123">
    <property type="component" value="Unassembled WGS sequence"/>
</dbReference>
<evidence type="ECO:0000313" key="5">
    <source>
        <dbReference type="EMBL" id="HIU45704.1"/>
    </source>
</evidence>